<dbReference type="Pfam" id="PF23238">
    <property type="entry name" value="DUF7068"/>
    <property type="match status" value="1"/>
</dbReference>
<dbReference type="OrthoDB" id="427518at2759"/>
<dbReference type="InterPro" id="IPR027417">
    <property type="entry name" value="P-loop_NTPase"/>
</dbReference>
<evidence type="ECO:0000259" key="3">
    <source>
        <dbReference type="PROSITE" id="PS50179"/>
    </source>
</evidence>
<evidence type="ECO:0000313" key="6">
    <source>
        <dbReference type="Proteomes" id="UP000738349"/>
    </source>
</evidence>
<dbReference type="InterPro" id="IPR029058">
    <property type="entry name" value="AB_hydrolase_fold"/>
</dbReference>
<dbReference type="PANTHER" id="PTHR12697:SF5">
    <property type="entry name" value="DEOXYHYPUSINE HYDROXYLASE"/>
    <property type="match status" value="1"/>
</dbReference>
<evidence type="ECO:0000256" key="2">
    <source>
        <dbReference type="SAM" id="MobiDB-lite"/>
    </source>
</evidence>
<dbReference type="GO" id="GO:0035091">
    <property type="term" value="F:phosphatidylinositol binding"/>
    <property type="evidence" value="ECO:0007669"/>
    <property type="project" value="InterPro"/>
</dbReference>
<dbReference type="SUPFAM" id="SSF52540">
    <property type="entry name" value="P-loop containing nucleoside triphosphate hydrolases"/>
    <property type="match status" value="1"/>
</dbReference>
<organism evidence="5 6">
    <name type="scientific">Dactylonectria macrodidyma</name>
    <dbReference type="NCBI Taxonomy" id="307937"/>
    <lineage>
        <taxon>Eukaryota</taxon>
        <taxon>Fungi</taxon>
        <taxon>Dikarya</taxon>
        <taxon>Ascomycota</taxon>
        <taxon>Pezizomycotina</taxon>
        <taxon>Sordariomycetes</taxon>
        <taxon>Hypocreomycetidae</taxon>
        <taxon>Hypocreales</taxon>
        <taxon>Nectriaceae</taxon>
        <taxon>Dactylonectria</taxon>
    </lineage>
</organism>
<dbReference type="GO" id="GO:0043130">
    <property type="term" value="F:ubiquitin binding"/>
    <property type="evidence" value="ECO:0007669"/>
    <property type="project" value="InterPro"/>
</dbReference>
<dbReference type="PROSITE" id="PS50179">
    <property type="entry name" value="VHS"/>
    <property type="match status" value="1"/>
</dbReference>
<name>A0A9P9DTE0_9HYPO</name>
<dbReference type="Proteomes" id="UP000738349">
    <property type="component" value="Unassembled WGS sequence"/>
</dbReference>
<gene>
    <name evidence="5" type="ORF">EDB81DRAFT_765613</name>
</gene>
<dbReference type="Gene3D" id="3.40.50.1820">
    <property type="entry name" value="alpha/beta hydrolase"/>
    <property type="match status" value="1"/>
</dbReference>
<dbReference type="Gene3D" id="3.40.50.300">
    <property type="entry name" value="P-loop containing nucleotide triphosphate hydrolases"/>
    <property type="match status" value="1"/>
</dbReference>
<dbReference type="InterPro" id="IPR016024">
    <property type="entry name" value="ARM-type_fold"/>
</dbReference>
<comment type="caution">
    <text evidence="5">The sequence shown here is derived from an EMBL/GenBank/DDBJ whole genome shotgun (WGS) entry which is preliminary data.</text>
</comment>
<dbReference type="Pfam" id="PF05729">
    <property type="entry name" value="NACHT"/>
    <property type="match status" value="1"/>
</dbReference>
<dbReference type="PROSITE" id="PS50837">
    <property type="entry name" value="NACHT"/>
    <property type="match status" value="1"/>
</dbReference>
<keyword evidence="1" id="KW-0175">Coiled coil</keyword>
<feature type="coiled-coil region" evidence="1">
    <location>
        <begin position="971"/>
        <end position="1027"/>
    </location>
</feature>
<dbReference type="EMBL" id="JAGMUV010000022">
    <property type="protein sequence ID" value="KAH7124211.1"/>
    <property type="molecule type" value="Genomic_DNA"/>
</dbReference>
<evidence type="ECO:0000256" key="1">
    <source>
        <dbReference type="SAM" id="Coils"/>
    </source>
</evidence>
<accession>A0A9P9DTE0</accession>
<feature type="domain" description="VHS" evidence="3">
    <location>
        <begin position="1404"/>
        <end position="1457"/>
    </location>
</feature>
<sequence>MAVNTGQQTRPAGLVQVYPVDKNMNTDIDIIAIHGLDTRSPDTWIWKDRNDAKKQVNWLQDSKMLPSIVGQARIFTCDWPADLFQDSDSTPWTVEEFARRLLAGIQNMIRPLASDGHGKDRPILFIASCLGGIILVKALVMADNLQGDYTSLRKATRGIVFLATPFRGTAFQDIAAWAEPRLKAWASLRNRSVTQLLDSANGSTFALEELVRRFTQLCQDKDHPCEVFNFYETGKTNLKRKFLSPWLQAANPLVDRSSATLDIVPEPLPLKRRHVMMNKFFGPEDPDYDVVAGKIQTILQKIREGRPIEQADAWIREKRYTANNLKIERLSGDLLPMDQCYINLAIVEQSGQDIGCVEERDVTASPFSLFARQKVETPDKTTQVELSTLFNPRKGPDGERRPRRILIRGRAGAGKTTLCKKIVYEFSQGTWVEWSQLFDRVLWVPLRNLKLDERRLVPGYNFEDLFRHEYFSLSNSRSDLAKEMSHALETKSDRTLFLLDGLDEVSQDLGGGSDMFRFLRALLDQPNVIITSRPSATLPAHQRLDLVLETIGFYPDQVKAYIERAFANPDTDEVNFKKADEVQSFLRGHWLIQGLMRIPIQLDALCYTWGDFNRRAVPDTMTGIYKAIEEKLWKKDVIRLGKKHDGELVTNFQIETVGIEDLVPDEVYFLEGLAFTGLHNDVIDFTSEHRSAVSKHFKSKELLLDKTLPRLSFLRTSDPSLKVQDREYHFIHLTFQEYFAARYFTRQWKAREPLECLRIRSRRNVDPDPSTDSAIDPVKFLQTYKYTARYDILWRFVAGLLDADGQAGLFIHIIEEEPLDLLGPTHQRLVMHCLSEVSSDLPIRGNLEQRLSKWLLFECTFRHTANLASEAEFPELALDMAFYEGSEDTKRTILKSLTKRATIPQEILKAVTARLEDQDKDVRWTAIKALCSQSALPEEILKAVAARLEHQDEDVRRAAAEALCSQSALPKEILKAVAARLEDQYEDVRRAAVNALGRQSALPEEILKAVAARLEDQDEDVRRAAAEALCSQSALPEEILKAVAARLEHQDKNVRRAAIKALCSRSALPEEILKAVAARLEDQDEDVRRAAVDALGRQSALPEEILKAVAARLEDEGYYVRRAAAEALRSQSALPEEILKAATARLEDQDEDVRRAAAEALCSRSALPEEILKAVAARLEDQDEDVRRAAAEALCSQSALPEEILKAVAARLEDQDEDVRRAAAEALCSRSALPEEILKAVVARLEDQDKDVRWAAIKALRSQSALPEILKAVAARLEHQDRDVRWAAVQVLRGQSALLEEIFKAVAARLEDQYEDVRRAAVDALGRQSALPKEILKAVAARLEDEGYYVRRAAAEALCSQSALPKEILKAVAVRLEDQDWHVRRAAAQALGSQSALPEEILKAVAARLEDQDWHVRRAAAQALGSQPALPEEILKAVAARLEHQDEHVRWVAEAVLRRHAEFYRTLLNGPYVPSLYGILLQQSFNEQLSWYIDDGDSCINMSEDIRRLSIYNQQNDVRAMIKKAQPTDFPSKSGRGGRIPHSARSP</sequence>
<dbReference type="SUPFAM" id="SSF48371">
    <property type="entry name" value="ARM repeat"/>
    <property type="match status" value="1"/>
</dbReference>
<dbReference type="InterPro" id="IPR007111">
    <property type="entry name" value="NACHT_NTPase"/>
</dbReference>
<dbReference type="GO" id="GO:0016491">
    <property type="term" value="F:oxidoreductase activity"/>
    <property type="evidence" value="ECO:0007669"/>
    <property type="project" value="TreeGrafter"/>
</dbReference>
<keyword evidence="6" id="KW-1185">Reference proteome</keyword>
<dbReference type="InterPro" id="IPR055496">
    <property type="entry name" value="DUF7068"/>
</dbReference>
<dbReference type="SUPFAM" id="SSF53474">
    <property type="entry name" value="alpha/beta-Hydrolases"/>
    <property type="match status" value="1"/>
</dbReference>
<feature type="domain" description="NACHT" evidence="4">
    <location>
        <begin position="403"/>
        <end position="538"/>
    </location>
</feature>
<feature type="region of interest" description="Disordered" evidence="2">
    <location>
        <begin position="1524"/>
        <end position="1547"/>
    </location>
</feature>
<protein>
    <submittedName>
        <fullName evidence="5">Armadillo-type protein</fullName>
    </submittedName>
</protein>
<dbReference type="Pfam" id="PF13646">
    <property type="entry name" value="HEAT_2"/>
    <property type="match status" value="4"/>
</dbReference>
<reference evidence="5" key="1">
    <citation type="journal article" date="2021" name="Nat. Commun.">
        <title>Genetic determinants of endophytism in the Arabidopsis root mycobiome.</title>
        <authorList>
            <person name="Mesny F."/>
            <person name="Miyauchi S."/>
            <person name="Thiergart T."/>
            <person name="Pickel B."/>
            <person name="Atanasova L."/>
            <person name="Karlsson M."/>
            <person name="Huettel B."/>
            <person name="Barry K.W."/>
            <person name="Haridas S."/>
            <person name="Chen C."/>
            <person name="Bauer D."/>
            <person name="Andreopoulos W."/>
            <person name="Pangilinan J."/>
            <person name="LaButti K."/>
            <person name="Riley R."/>
            <person name="Lipzen A."/>
            <person name="Clum A."/>
            <person name="Drula E."/>
            <person name="Henrissat B."/>
            <person name="Kohler A."/>
            <person name="Grigoriev I.V."/>
            <person name="Martin F.M."/>
            <person name="Hacquard S."/>
        </authorList>
    </citation>
    <scope>NUCLEOTIDE SEQUENCE</scope>
    <source>
        <strain evidence="5">MPI-CAGE-AT-0147</strain>
    </source>
</reference>
<dbReference type="PANTHER" id="PTHR12697">
    <property type="entry name" value="PBS LYASE HEAT-LIKE PROTEIN"/>
    <property type="match status" value="1"/>
</dbReference>
<dbReference type="Gene3D" id="1.25.10.10">
    <property type="entry name" value="Leucine-rich Repeat Variant"/>
    <property type="match status" value="5"/>
</dbReference>
<evidence type="ECO:0000313" key="5">
    <source>
        <dbReference type="EMBL" id="KAH7124211.1"/>
    </source>
</evidence>
<proteinExistence type="predicted"/>
<dbReference type="InterPro" id="IPR011989">
    <property type="entry name" value="ARM-like"/>
</dbReference>
<evidence type="ECO:0000259" key="4">
    <source>
        <dbReference type="PROSITE" id="PS50837"/>
    </source>
</evidence>
<dbReference type="InterPro" id="IPR002014">
    <property type="entry name" value="VHS_dom"/>
</dbReference>
<feature type="coiled-coil region" evidence="1">
    <location>
        <begin position="1139"/>
        <end position="1225"/>
    </location>
</feature>